<accession>A0A7S4NDQ9</accession>
<organism evidence="1">
    <name type="scientific">Paramoeba aestuarina</name>
    <dbReference type="NCBI Taxonomy" id="180227"/>
    <lineage>
        <taxon>Eukaryota</taxon>
        <taxon>Amoebozoa</taxon>
        <taxon>Discosea</taxon>
        <taxon>Flabellinia</taxon>
        <taxon>Dactylopodida</taxon>
        <taxon>Paramoebidae</taxon>
        <taxon>Paramoeba</taxon>
    </lineage>
</organism>
<dbReference type="EMBL" id="HBKR01005681">
    <property type="protein sequence ID" value="CAE2282386.1"/>
    <property type="molecule type" value="Transcribed_RNA"/>
</dbReference>
<evidence type="ECO:0000313" key="1">
    <source>
        <dbReference type="EMBL" id="CAE2282386.1"/>
    </source>
</evidence>
<protein>
    <submittedName>
        <fullName evidence="1">Uncharacterized protein</fullName>
    </submittedName>
</protein>
<name>A0A7S4NDQ9_9EUKA</name>
<sequence>MTLASTGELVDALLSVRPLLNDKDDLRVRVVTNTWQPLFGAFEEDYEKDQEKNPNAWKEVVSVTDTFLKTSTPTFVFSIKRLADHVVKDFATQPVFVTPGKGLNYFNNQVDNGSLHRYLTFATVFVVWREVTDEFKEFYTYFAKQGVVLMMLDNNIIDQYFSQRPYLASAPIAVICNRFVAGNIRQLKNYAPKAGVFVYTGNQSVNDAKNAFSGVFNYQTNDGVYTNPDDLKRQCLVSLESQ</sequence>
<proteinExistence type="predicted"/>
<reference evidence="1" key="1">
    <citation type="submission" date="2021-01" db="EMBL/GenBank/DDBJ databases">
        <authorList>
            <person name="Corre E."/>
            <person name="Pelletier E."/>
            <person name="Niang G."/>
            <person name="Scheremetjew M."/>
            <person name="Finn R."/>
            <person name="Kale V."/>
            <person name="Holt S."/>
            <person name="Cochrane G."/>
            <person name="Meng A."/>
            <person name="Brown T."/>
            <person name="Cohen L."/>
        </authorList>
    </citation>
    <scope>NUCLEOTIDE SEQUENCE</scope>
    <source>
        <strain evidence="1">SoJaBio B1-5/56/2</strain>
    </source>
</reference>
<dbReference type="AlphaFoldDB" id="A0A7S4NDQ9"/>
<gene>
    <name evidence="1" type="ORF">NAES01612_LOCUS3810</name>
</gene>